<dbReference type="EMBL" id="JARJLG010000028">
    <property type="protein sequence ID" value="KAJ7768103.1"/>
    <property type="molecule type" value="Genomic_DNA"/>
</dbReference>
<evidence type="ECO:0000313" key="2">
    <source>
        <dbReference type="EMBL" id="KAJ7768103.1"/>
    </source>
</evidence>
<gene>
    <name evidence="2" type="ORF">DFH07DRAFT_769317</name>
</gene>
<proteinExistence type="predicted"/>
<protein>
    <submittedName>
        <fullName evidence="2">Uncharacterized protein</fullName>
    </submittedName>
</protein>
<keyword evidence="1" id="KW-0732">Signal</keyword>
<keyword evidence="3" id="KW-1185">Reference proteome</keyword>
<feature type="chain" id="PRO_5042028013" evidence="1">
    <location>
        <begin position="24"/>
        <end position="246"/>
    </location>
</feature>
<feature type="signal peptide" evidence="1">
    <location>
        <begin position="1"/>
        <end position="23"/>
    </location>
</feature>
<name>A0AAD7JQ53_9AGAR</name>
<dbReference type="Proteomes" id="UP001215280">
    <property type="component" value="Unassembled WGS sequence"/>
</dbReference>
<comment type="caution">
    <text evidence="2">The sequence shown here is derived from an EMBL/GenBank/DDBJ whole genome shotgun (WGS) entry which is preliminary data.</text>
</comment>
<accession>A0AAD7JQ53</accession>
<sequence length="246" mass="25634">MVSLQTLLTLAIGASAAFLVVHAQCLQNAGYLGAYDATTGDSIGAVIRSLINGDLNPWITMTEALDTSGNTSNYLAVLIFSTACNDGGPVYIQILSPGDPNAGYVSLVSGTTECNEVFLIGANPFLALVAADGFPHGAYPMPAPTESTFAGGYGDLTTDCGENQIFALGSAIKHQVLLPGWTDPNGAFHAAVPIMFDTTSNILLAAPDPATYSAVTGQNVVQVVWSIPWNASQSGSFKFQYLSIFV</sequence>
<reference evidence="2" key="1">
    <citation type="submission" date="2023-03" db="EMBL/GenBank/DDBJ databases">
        <title>Massive genome expansion in bonnet fungi (Mycena s.s.) driven by repeated elements and novel gene families across ecological guilds.</title>
        <authorList>
            <consortium name="Lawrence Berkeley National Laboratory"/>
            <person name="Harder C.B."/>
            <person name="Miyauchi S."/>
            <person name="Viragh M."/>
            <person name="Kuo A."/>
            <person name="Thoen E."/>
            <person name="Andreopoulos B."/>
            <person name="Lu D."/>
            <person name="Skrede I."/>
            <person name="Drula E."/>
            <person name="Henrissat B."/>
            <person name="Morin E."/>
            <person name="Kohler A."/>
            <person name="Barry K."/>
            <person name="LaButti K."/>
            <person name="Morin E."/>
            <person name="Salamov A."/>
            <person name="Lipzen A."/>
            <person name="Mereny Z."/>
            <person name="Hegedus B."/>
            <person name="Baldrian P."/>
            <person name="Stursova M."/>
            <person name="Weitz H."/>
            <person name="Taylor A."/>
            <person name="Grigoriev I.V."/>
            <person name="Nagy L.G."/>
            <person name="Martin F."/>
            <person name="Kauserud H."/>
        </authorList>
    </citation>
    <scope>NUCLEOTIDE SEQUENCE</scope>
    <source>
        <strain evidence="2">CBHHK188m</strain>
    </source>
</reference>
<evidence type="ECO:0000256" key="1">
    <source>
        <dbReference type="SAM" id="SignalP"/>
    </source>
</evidence>
<evidence type="ECO:0000313" key="3">
    <source>
        <dbReference type="Proteomes" id="UP001215280"/>
    </source>
</evidence>
<dbReference type="AlphaFoldDB" id="A0AAD7JQ53"/>
<organism evidence="2 3">
    <name type="scientific">Mycena maculata</name>
    <dbReference type="NCBI Taxonomy" id="230809"/>
    <lineage>
        <taxon>Eukaryota</taxon>
        <taxon>Fungi</taxon>
        <taxon>Dikarya</taxon>
        <taxon>Basidiomycota</taxon>
        <taxon>Agaricomycotina</taxon>
        <taxon>Agaricomycetes</taxon>
        <taxon>Agaricomycetidae</taxon>
        <taxon>Agaricales</taxon>
        <taxon>Marasmiineae</taxon>
        <taxon>Mycenaceae</taxon>
        <taxon>Mycena</taxon>
    </lineage>
</organism>